<name>A0A2P6R9T0_ROSCH</name>
<keyword evidence="2" id="KW-1185">Reference proteome</keyword>
<proteinExistence type="predicted"/>
<evidence type="ECO:0000313" key="2">
    <source>
        <dbReference type="Proteomes" id="UP000238479"/>
    </source>
</evidence>
<organism evidence="1 2">
    <name type="scientific">Rosa chinensis</name>
    <name type="common">China rose</name>
    <dbReference type="NCBI Taxonomy" id="74649"/>
    <lineage>
        <taxon>Eukaryota</taxon>
        <taxon>Viridiplantae</taxon>
        <taxon>Streptophyta</taxon>
        <taxon>Embryophyta</taxon>
        <taxon>Tracheophyta</taxon>
        <taxon>Spermatophyta</taxon>
        <taxon>Magnoliopsida</taxon>
        <taxon>eudicotyledons</taxon>
        <taxon>Gunneridae</taxon>
        <taxon>Pentapetalae</taxon>
        <taxon>rosids</taxon>
        <taxon>fabids</taxon>
        <taxon>Rosales</taxon>
        <taxon>Rosaceae</taxon>
        <taxon>Rosoideae</taxon>
        <taxon>Rosoideae incertae sedis</taxon>
        <taxon>Rosa</taxon>
    </lineage>
</organism>
<comment type="caution">
    <text evidence="1">The sequence shown here is derived from an EMBL/GenBank/DDBJ whole genome shotgun (WGS) entry which is preliminary data.</text>
</comment>
<evidence type="ECO:0000313" key="1">
    <source>
        <dbReference type="EMBL" id="PRQ43190.1"/>
    </source>
</evidence>
<dbReference type="Gramene" id="PRQ43190">
    <property type="protein sequence ID" value="PRQ43190"/>
    <property type="gene ID" value="RchiOBHm_Chr3g0465781"/>
</dbReference>
<accession>A0A2P6R9T0</accession>
<dbReference type="Proteomes" id="UP000238479">
    <property type="component" value="Chromosome 3"/>
</dbReference>
<sequence length="55" mass="6455">MIRRKPEAVLKVGSSRRLFPSAFQEAFSRTFILDLRDDNHEFLCPELNNICFRAV</sequence>
<dbReference type="AlphaFoldDB" id="A0A2P6R9T0"/>
<dbReference type="EMBL" id="PDCK01000041">
    <property type="protein sequence ID" value="PRQ43190.1"/>
    <property type="molecule type" value="Genomic_DNA"/>
</dbReference>
<gene>
    <name evidence="1" type="ORF">RchiOBHm_Chr3g0465781</name>
</gene>
<reference evidence="1 2" key="1">
    <citation type="journal article" date="2018" name="Nat. Genet.">
        <title>The Rosa genome provides new insights in the design of modern roses.</title>
        <authorList>
            <person name="Bendahmane M."/>
        </authorList>
    </citation>
    <scope>NUCLEOTIDE SEQUENCE [LARGE SCALE GENOMIC DNA]</scope>
    <source>
        <strain evidence="2">cv. Old Blush</strain>
    </source>
</reference>
<protein>
    <submittedName>
        <fullName evidence="1">Uncharacterized protein</fullName>
    </submittedName>
</protein>